<dbReference type="GeneTree" id="ENSGT00950000182972"/>
<protein>
    <submittedName>
        <fullName evidence="3">Uncharacterized protein</fullName>
    </submittedName>
</protein>
<proteinExistence type="inferred from homology"/>
<evidence type="ECO:0000256" key="2">
    <source>
        <dbReference type="SAM" id="MobiDB-lite"/>
    </source>
</evidence>
<organism evidence="3 4">
    <name type="scientific">Taeniopygia guttata</name>
    <name type="common">Zebra finch</name>
    <name type="synonym">Poephila guttata</name>
    <dbReference type="NCBI Taxonomy" id="59729"/>
    <lineage>
        <taxon>Eukaryota</taxon>
        <taxon>Metazoa</taxon>
        <taxon>Chordata</taxon>
        <taxon>Craniata</taxon>
        <taxon>Vertebrata</taxon>
        <taxon>Euteleostomi</taxon>
        <taxon>Archelosauria</taxon>
        <taxon>Archosauria</taxon>
        <taxon>Dinosauria</taxon>
        <taxon>Saurischia</taxon>
        <taxon>Theropoda</taxon>
        <taxon>Coelurosauria</taxon>
        <taxon>Aves</taxon>
        <taxon>Neognathae</taxon>
        <taxon>Neoaves</taxon>
        <taxon>Telluraves</taxon>
        <taxon>Australaves</taxon>
        <taxon>Passeriformes</taxon>
        <taxon>Passeroidea</taxon>
        <taxon>Estrildidae</taxon>
        <taxon>Estrildinae</taxon>
        <taxon>Taeniopygia</taxon>
    </lineage>
</organism>
<reference evidence="3" key="1">
    <citation type="submission" date="2025-08" db="UniProtKB">
        <authorList>
            <consortium name="Ensembl"/>
        </authorList>
    </citation>
    <scope>IDENTIFICATION</scope>
</reference>
<evidence type="ECO:0000256" key="1">
    <source>
        <dbReference type="ARBA" id="ARBA00005486"/>
    </source>
</evidence>
<dbReference type="Ensembl" id="ENSTGUT00000023957.1">
    <property type="protein sequence ID" value="ENSTGUP00000019130.1"/>
    <property type="gene ID" value="ENSTGUG00000022897.1"/>
</dbReference>
<reference evidence="3" key="2">
    <citation type="submission" date="2025-09" db="UniProtKB">
        <authorList>
            <consortium name="Ensembl"/>
        </authorList>
    </citation>
    <scope>IDENTIFICATION</scope>
</reference>
<dbReference type="Proteomes" id="UP000007754">
    <property type="component" value="Unplaced"/>
</dbReference>
<dbReference type="OMA" id="KHTPKFG"/>
<dbReference type="GO" id="GO:0000785">
    <property type="term" value="C:chromatin"/>
    <property type="evidence" value="ECO:0007669"/>
    <property type="project" value="TreeGrafter"/>
</dbReference>
<dbReference type="InParanoid" id="A0A674G9C2"/>
<evidence type="ECO:0000313" key="4">
    <source>
        <dbReference type="Proteomes" id="UP000007754"/>
    </source>
</evidence>
<dbReference type="PANTHER" id="PTHR11199">
    <property type="entry name" value="STROMAL ANTIGEN"/>
    <property type="match status" value="1"/>
</dbReference>
<dbReference type="PANTHER" id="PTHR11199:SF8">
    <property type="entry name" value="COHESIN SUBUNIT SA-3"/>
    <property type="match status" value="1"/>
</dbReference>
<feature type="region of interest" description="Disordered" evidence="2">
    <location>
        <begin position="278"/>
        <end position="344"/>
    </location>
</feature>
<dbReference type="InterPro" id="IPR039662">
    <property type="entry name" value="Cohesin_Scc3/SA"/>
</dbReference>
<comment type="similarity">
    <text evidence="1">Belongs to the SCC3 family.</text>
</comment>
<dbReference type="AlphaFoldDB" id="A0A674G9C2"/>
<dbReference type="GO" id="GO:0003682">
    <property type="term" value="F:chromatin binding"/>
    <property type="evidence" value="ECO:0007669"/>
    <property type="project" value="TreeGrafter"/>
</dbReference>
<dbReference type="GO" id="GO:0030893">
    <property type="term" value="C:meiotic cohesin complex"/>
    <property type="evidence" value="ECO:0007669"/>
    <property type="project" value="TreeGrafter"/>
</dbReference>
<sequence>FPNNSQIIPIFPQALQVLLELLLLLGPGLPHTRLRLRAEAALEAQVGLALLDTVFVPREDNENPASPESLQRRRALLAAFCRLLLRGALPLRAATDLFKHYAKFSGDFGDILRETLRETRQRDGAEWARTLLLSLQQLFTELLLQEGPALRRLPEFQEIRDLGRRLSLFFSLRHLRHRRPLLQLHSEGIAFSLLPRPGLGAVPGIPSGFPLNLPFLEVLSEFSARLQRPDRAHLLSLLERRWRELGLGPDFGADLGDFGADLGDFGAPLLCYRRSLSAAPGPARGRRAPRSNERQQRAPSSSPWPPTPTLTSTALRGGPQKRRPSPTLPRSEPLPHPKHTPKFG</sequence>
<evidence type="ECO:0000313" key="3">
    <source>
        <dbReference type="Ensembl" id="ENSTGUP00000019130.1"/>
    </source>
</evidence>
<accession>A0A674G9C2</accession>
<keyword evidence="4" id="KW-1185">Reference proteome</keyword>
<name>A0A674G9C2_TAEGU</name>
<dbReference type="GO" id="GO:0034089">
    <property type="term" value="P:establishment of meiotic sister chromatid cohesion"/>
    <property type="evidence" value="ECO:0007669"/>
    <property type="project" value="TreeGrafter"/>
</dbReference>
<dbReference type="GO" id="GO:0005634">
    <property type="term" value="C:nucleus"/>
    <property type="evidence" value="ECO:0007669"/>
    <property type="project" value="TreeGrafter"/>
</dbReference>